<reference evidence="9" key="1">
    <citation type="submission" date="2017-12" db="EMBL/GenBank/DDBJ databases">
        <title>Gene loss provides genomic basis for host adaptation in cereal stripe rust fungi.</title>
        <authorList>
            <person name="Xia C."/>
        </authorList>
    </citation>
    <scope>NUCLEOTIDE SEQUENCE [LARGE SCALE GENOMIC DNA]</scope>
    <source>
        <strain evidence="9">93-210</strain>
    </source>
</reference>
<dbReference type="Proteomes" id="UP000239156">
    <property type="component" value="Unassembled WGS sequence"/>
</dbReference>
<dbReference type="VEuPathDB" id="FungiDB:PSHT_01514"/>
<comment type="caution">
    <text evidence="9">The sequence shown here is derived from an EMBL/GenBank/DDBJ whole genome shotgun (WGS) entry which is preliminary data.</text>
</comment>
<protein>
    <recommendedName>
        <fullName evidence="6 7">Small ribosomal subunit protein uS2</fullName>
    </recommendedName>
</protein>
<gene>
    <name evidence="7" type="primary">RPS0</name>
    <name evidence="9" type="ORF">PSTT_09840</name>
</gene>
<comment type="subunit">
    <text evidence="7">Component of the small ribosomal subunit. Mature ribosomes consist of a small (40S) and a large (60S) subunit. The 40S subunit contains about 33 different proteins and 1 molecule of RNA (18S). The 60S subunit contains about 49 different proteins and 3 molecules of RNA (25S, 5.8S and 5S). Interacts with RPS21.</text>
</comment>
<dbReference type="PANTHER" id="PTHR11489">
    <property type="entry name" value="40S RIBOSOMAL PROTEIN SA"/>
    <property type="match status" value="1"/>
</dbReference>
<dbReference type="HAMAP" id="MF_03015">
    <property type="entry name" value="Ribosomal_S2_euk"/>
    <property type="match status" value="1"/>
</dbReference>
<evidence type="ECO:0000256" key="5">
    <source>
        <dbReference type="ARBA" id="ARBA00023274"/>
    </source>
</evidence>
<keyword evidence="10" id="KW-1185">Reference proteome</keyword>
<evidence type="ECO:0000256" key="2">
    <source>
        <dbReference type="ARBA" id="ARBA00006242"/>
    </source>
</evidence>
<dbReference type="InterPro" id="IPR023591">
    <property type="entry name" value="Ribosomal_uS2_flav_dom_sf"/>
</dbReference>
<dbReference type="InterPro" id="IPR005707">
    <property type="entry name" value="Ribosomal_uS2_euk/arc"/>
</dbReference>
<evidence type="ECO:0000256" key="1">
    <source>
        <dbReference type="ARBA" id="ARBA00004496"/>
    </source>
</evidence>
<dbReference type="CDD" id="cd01425">
    <property type="entry name" value="RPS2"/>
    <property type="match status" value="1"/>
</dbReference>
<comment type="subcellular location">
    <subcellularLocation>
        <location evidence="1 7">Cytoplasm</location>
    </subcellularLocation>
</comment>
<organism evidence="9 10">
    <name type="scientific">Puccinia striiformis</name>
    <dbReference type="NCBI Taxonomy" id="27350"/>
    <lineage>
        <taxon>Eukaryota</taxon>
        <taxon>Fungi</taxon>
        <taxon>Dikarya</taxon>
        <taxon>Basidiomycota</taxon>
        <taxon>Pucciniomycotina</taxon>
        <taxon>Pucciniomycetes</taxon>
        <taxon>Pucciniales</taxon>
        <taxon>Pucciniaceae</taxon>
        <taxon>Puccinia</taxon>
    </lineage>
</organism>
<evidence type="ECO:0000256" key="8">
    <source>
        <dbReference type="RuleBase" id="RU003631"/>
    </source>
</evidence>
<dbReference type="InterPro" id="IPR001865">
    <property type="entry name" value="Ribosomal_uS2"/>
</dbReference>
<name>A0A2S4V6T3_9BASI</name>
<sequence>MSSARLPPALAPTEEDISLLLAAQCHIGSKNCTKGMERYVYKRRPDGVNVINIGQTWEKLIMAARIITAIENPNDVCVISARPYGHRAVLKFAANTGAQAIAGRFTPGNFTNYITRSFKEPRLIVVTDPRLDAQAIREASYVNIPVIALCDTDASLNFVDVAIPTNNKGKHSVGDGAWAVMPDMFFFRDAEEIEAEAADKAAKLLEEQGGAALGEPRAVDWEVAGAGAGIAAAAATMPSAEVDWTATEPTTDWAAAETGDAQWSAPAPAADASGW</sequence>
<dbReference type="GO" id="GO:0000028">
    <property type="term" value="P:ribosomal small subunit assembly"/>
    <property type="evidence" value="ECO:0007669"/>
    <property type="project" value="UniProtKB-UniRule"/>
</dbReference>
<dbReference type="EMBL" id="PKSL01000101">
    <property type="protein sequence ID" value="POW05243.1"/>
    <property type="molecule type" value="Genomic_DNA"/>
</dbReference>
<evidence type="ECO:0000256" key="4">
    <source>
        <dbReference type="ARBA" id="ARBA00022980"/>
    </source>
</evidence>
<dbReference type="Pfam" id="PF00318">
    <property type="entry name" value="Ribosomal_S2"/>
    <property type="match status" value="2"/>
</dbReference>
<comment type="similarity">
    <text evidence="2 7 8">Belongs to the universal ribosomal protein uS2 family.</text>
</comment>
<dbReference type="VEuPathDB" id="FungiDB:PSTT_09840"/>
<keyword evidence="4 7" id="KW-0689">Ribosomal protein</keyword>
<dbReference type="AlphaFoldDB" id="A0A2S4V6T3"/>
<dbReference type="SUPFAM" id="SSF52313">
    <property type="entry name" value="Ribosomal protein S2"/>
    <property type="match status" value="1"/>
</dbReference>
<evidence type="ECO:0000256" key="7">
    <source>
        <dbReference type="HAMAP-Rule" id="MF_03015"/>
    </source>
</evidence>
<dbReference type="PROSITE" id="PS00963">
    <property type="entry name" value="RIBOSOMAL_S2_2"/>
    <property type="match status" value="1"/>
</dbReference>
<dbReference type="PRINTS" id="PR00395">
    <property type="entry name" value="RIBOSOMALS2"/>
</dbReference>
<accession>A0A2S4V6T3</accession>
<dbReference type="InterPro" id="IPR027498">
    <property type="entry name" value="Ribosomal_uS2_euk"/>
</dbReference>
<keyword evidence="3 7" id="KW-0963">Cytoplasm</keyword>
<dbReference type="NCBIfam" id="TIGR01012">
    <property type="entry name" value="uS2_euk_arch"/>
    <property type="match status" value="1"/>
</dbReference>
<evidence type="ECO:0000256" key="6">
    <source>
        <dbReference type="ARBA" id="ARBA00035256"/>
    </source>
</evidence>
<dbReference type="Gene3D" id="3.40.50.10490">
    <property type="entry name" value="Glucose-6-phosphate isomerase like protein, domain 1"/>
    <property type="match status" value="1"/>
</dbReference>
<dbReference type="GO" id="GO:0006412">
    <property type="term" value="P:translation"/>
    <property type="evidence" value="ECO:0007669"/>
    <property type="project" value="UniProtKB-UniRule"/>
</dbReference>
<dbReference type="InterPro" id="IPR018130">
    <property type="entry name" value="Ribosomal_uS2_CS"/>
</dbReference>
<dbReference type="GO" id="GO:0003735">
    <property type="term" value="F:structural constituent of ribosome"/>
    <property type="evidence" value="ECO:0007669"/>
    <property type="project" value="UniProtKB-UniRule"/>
</dbReference>
<evidence type="ECO:0000256" key="3">
    <source>
        <dbReference type="ARBA" id="ARBA00022490"/>
    </source>
</evidence>
<proteinExistence type="inferred from homology"/>
<dbReference type="FunFam" id="3.40.50.10490:FF:000030">
    <property type="entry name" value="30S ribosomal protein S2"/>
    <property type="match status" value="1"/>
</dbReference>
<evidence type="ECO:0000313" key="10">
    <source>
        <dbReference type="Proteomes" id="UP000239156"/>
    </source>
</evidence>
<comment type="function">
    <text evidence="7">Required for the assembly and/or stability of the 40S ribosomal subunit. Required for the processing of the 20S rRNA-precursor to mature 18S rRNA in a late step of the maturation of 40S ribosomal subunits.</text>
</comment>
<dbReference type="GO" id="GO:0022627">
    <property type="term" value="C:cytosolic small ribosomal subunit"/>
    <property type="evidence" value="ECO:0007669"/>
    <property type="project" value="UniProtKB-UniRule"/>
</dbReference>
<evidence type="ECO:0000313" key="9">
    <source>
        <dbReference type="EMBL" id="POW05243.1"/>
    </source>
</evidence>
<keyword evidence="5 7" id="KW-0687">Ribonucleoprotein</keyword>